<evidence type="ECO:0000259" key="18">
    <source>
        <dbReference type="Pfam" id="PF04389"/>
    </source>
</evidence>
<feature type="transmembrane region" description="Helical" evidence="17">
    <location>
        <begin position="401"/>
        <end position="423"/>
    </location>
</feature>
<dbReference type="EC" id="3.4.-.-" evidence="15"/>
<evidence type="ECO:0000259" key="19">
    <source>
        <dbReference type="Pfam" id="PF22250"/>
    </source>
</evidence>
<dbReference type="GO" id="GO:0046872">
    <property type="term" value="F:metal ion binding"/>
    <property type="evidence" value="ECO:0007669"/>
    <property type="project" value="UniProtKB-KW"/>
</dbReference>
<gene>
    <name evidence="21" type="ORF">QBC47DRAFT_367835</name>
</gene>
<dbReference type="GO" id="GO:0008235">
    <property type="term" value="F:metalloexopeptidase activity"/>
    <property type="evidence" value="ECO:0007669"/>
    <property type="project" value="InterPro"/>
</dbReference>
<comment type="function">
    <text evidence="2">May be involved in vacuolar sorting and osmoregulation.</text>
</comment>
<feature type="transmembrane region" description="Helical" evidence="17">
    <location>
        <begin position="748"/>
        <end position="768"/>
    </location>
</feature>
<evidence type="ECO:0000256" key="11">
    <source>
        <dbReference type="ARBA" id="ARBA00022989"/>
    </source>
</evidence>
<dbReference type="AlphaFoldDB" id="A0AAJ0FG66"/>
<organism evidence="21 22">
    <name type="scientific">Echria macrotheca</name>
    <dbReference type="NCBI Taxonomy" id="438768"/>
    <lineage>
        <taxon>Eukaryota</taxon>
        <taxon>Fungi</taxon>
        <taxon>Dikarya</taxon>
        <taxon>Ascomycota</taxon>
        <taxon>Pezizomycotina</taxon>
        <taxon>Sordariomycetes</taxon>
        <taxon>Sordariomycetidae</taxon>
        <taxon>Sordariales</taxon>
        <taxon>Schizotheciaceae</taxon>
        <taxon>Echria</taxon>
    </lineage>
</organism>
<feature type="compositionally biased region" description="Low complexity" evidence="16">
    <location>
        <begin position="623"/>
        <end position="637"/>
    </location>
</feature>
<feature type="transmembrane region" description="Helical" evidence="17">
    <location>
        <begin position="458"/>
        <end position="477"/>
    </location>
</feature>
<evidence type="ECO:0000256" key="14">
    <source>
        <dbReference type="ARBA" id="ARBA00023180"/>
    </source>
</evidence>
<dbReference type="GO" id="GO:0005774">
    <property type="term" value="C:vacuolar membrane"/>
    <property type="evidence" value="ECO:0007669"/>
    <property type="project" value="UniProtKB-SubCell"/>
</dbReference>
<feature type="domain" description="Peptidase M28" evidence="18">
    <location>
        <begin position="172"/>
        <end position="351"/>
    </location>
</feature>
<evidence type="ECO:0000256" key="5">
    <source>
        <dbReference type="ARBA" id="ARBA00022554"/>
    </source>
</evidence>
<dbReference type="SUPFAM" id="SSF53187">
    <property type="entry name" value="Zn-dependent exopeptidases"/>
    <property type="match status" value="1"/>
</dbReference>
<keyword evidence="11 17" id="KW-1133">Transmembrane helix</keyword>
<keyword evidence="7 17" id="KW-0812">Transmembrane</keyword>
<dbReference type="InterPro" id="IPR048024">
    <property type="entry name" value="Fxna-like_M28_dom"/>
</dbReference>
<feature type="transmembrane region" description="Helical" evidence="17">
    <location>
        <begin position="775"/>
        <end position="796"/>
    </location>
</feature>
<feature type="compositionally biased region" description="Acidic residues" evidence="16">
    <location>
        <begin position="639"/>
        <end position="649"/>
    </location>
</feature>
<evidence type="ECO:0000256" key="16">
    <source>
        <dbReference type="SAM" id="MobiDB-lite"/>
    </source>
</evidence>
<name>A0AAJ0FG66_9PEZI</name>
<evidence type="ECO:0000256" key="15">
    <source>
        <dbReference type="RuleBase" id="RU361240"/>
    </source>
</evidence>
<keyword evidence="13 17" id="KW-0472">Membrane</keyword>
<dbReference type="InterPro" id="IPR007484">
    <property type="entry name" value="Peptidase_M28"/>
</dbReference>
<keyword evidence="9 15" id="KW-0378">Hydrolase</keyword>
<keyword evidence="5" id="KW-0926">Vacuole</keyword>
<evidence type="ECO:0000256" key="17">
    <source>
        <dbReference type="SAM" id="Phobius"/>
    </source>
</evidence>
<keyword evidence="10 15" id="KW-0862">Zinc</keyword>
<feature type="transmembrane region" description="Helical" evidence="17">
    <location>
        <begin position="519"/>
        <end position="538"/>
    </location>
</feature>
<accession>A0AAJ0FG66</accession>
<evidence type="ECO:0000313" key="21">
    <source>
        <dbReference type="EMBL" id="KAK1760664.1"/>
    </source>
</evidence>
<evidence type="ECO:0000256" key="4">
    <source>
        <dbReference type="ARBA" id="ARBA00010918"/>
    </source>
</evidence>
<keyword evidence="12" id="KW-0482">Metalloprotease</keyword>
<dbReference type="Pfam" id="PF04389">
    <property type="entry name" value="Peptidase_M28"/>
    <property type="match status" value="1"/>
</dbReference>
<evidence type="ECO:0000256" key="1">
    <source>
        <dbReference type="ARBA" id="ARBA00001947"/>
    </source>
</evidence>
<keyword evidence="22" id="KW-1185">Reference proteome</keyword>
<dbReference type="EMBL" id="MU839827">
    <property type="protein sequence ID" value="KAK1760664.1"/>
    <property type="molecule type" value="Genomic_DNA"/>
</dbReference>
<dbReference type="InterPro" id="IPR053976">
    <property type="entry name" value="PFF1_TM"/>
</dbReference>
<proteinExistence type="inferred from homology"/>
<dbReference type="Proteomes" id="UP001239445">
    <property type="component" value="Unassembled WGS sequence"/>
</dbReference>
<dbReference type="Gene3D" id="3.40.630.10">
    <property type="entry name" value="Zn peptidases"/>
    <property type="match status" value="1"/>
</dbReference>
<feature type="domain" description="Vacuolar membrane protease transmembrane" evidence="20">
    <location>
        <begin position="456"/>
        <end position="775"/>
    </location>
</feature>
<evidence type="ECO:0000256" key="9">
    <source>
        <dbReference type="ARBA" id="ARBA00022801"/>
    </source>
</evidence>
<evidence type="ECO:0000259" key="20">
    <source>
        <dbReference type="Pfam" id="PF22251"/>
    </source>
</evidence>
<comment type="caution">
    <text evidence="21">The sequence shown here is derived from an EMBL/GenBank/DDBJ whole genome shotgun (WGS) entry which is preliminary data.</text>
</comment>
<feature type="transmembrane region" description="Helical" evidence="17">
    <location>
        <begin position="550"/>
        <end position="569"/>
    </location>
</feature>
<feature type="transmembrane region" description="Helical" evidence="17">
    <location>
        <begin position="12"/>
        <end position="30"/>
    </location>
</feature>
<dbReference type="PANTHER" id="PTHR12147">
    <property type="entry name" value="METALLOPEPTIDASE M28 FAMILY MEMBER"/>
    <property type="match status" value="1"/>
</dbReference>
<dbReference type="GO" id="GO:0006508">
    <property type="term" value="P:proteolysis"/>
    <property type="evidence" value="ECO:0007669"/>
    <property type="project" value="UniProtKB-KW"/>
</dbReference>
<evidence type="ECO:0000256" key="6">
    <source>
        <dbReference type="ARBA" id="ARBA00022670"/>
    </source>
</evidence>
<evidence type="ECO:0000256" key="12">
    <source>
        <dbReference type="ARBA" id="ARBA00023049"/>
    </source>
</evidence>
<feature type="transmembrane region" description="Helical" evidence="17">
    <location>
        <begin position="708"/>
        <end position="728"/>
    </location>
</feature>
<dbReference type="CDD" id="cd03875">
    <property type="entry name" value="M28_Fxna_like"/>
    <property type="match status" value="1"/>
</dbReference>
<feature type="region of interest" description="Disordered" evidence="16">
    <location>
        <begin position="597"/>
        <end position="663"/>
    </location>
</feature>
<dbReference type="PANTHER" id="PTHR12147:SF58">
    <property type="entry name" value="VACUOLAR MEMBRANE PROTEASE"/>
    <property type="match status" value="1"/>
</dbReference>
<keyword evidence="14" id="KW-0325">Glycoprotein</keyword>
<reference evidence="21" key="1">
    <citation type="submission" date="2023-06" db="EMBL/GenBank/DDBJ databases">
        <title>Genome-scale phylogeny and comparative genomics of the fungal order Sordariales.</title>
        <authorList>
            <consortium name="Lawrence Berkeley National Laboratory"/>
            <person name="Hensen N."/>
            <person name="Bonometti L."/>
            <person name="Westerberg I."/>
            <person name="Brannstrom I.O."/>
            <person name="Guillou S."/>
            <person name="Cros-Aarteil S."/>
            <person name="Calhoun S."/>
            <person name="Haridas S."/>
            <person name="Kuo A."/>
            <person name="Mondo S."/>
            <person name="Pangilinan J."/>
            <person name="Riley R."/>
            <person name="Labutti K."/>
            <person name="Andreopoulos B."/>
            <person name="Lipzen A."/>
            <person name="Chen C."/>
            <person name="Yanf M."/>
            <person name="Daum C."/>
            <person name="Ng V."/>
            <person name="Clum A."/>
            <person name="Steindorff A."/>
            <person name="Ohm R."/>
            <person name="Martin F."/>
            <person name="Silar P."/>
            <person name="Natvig D."/>
            <person name="Lalanne C."/>
            <person name="Gautier V."/>
            <person name="Ament-Velasquez S.L."/>
            <person name="Kruys A."/>
            <person name="Hutchinson M.I."/>
            <person name="Powell A.J."/>
            <person name="Barry K."/>
            <person name="Miller A.N."/>
            <person name="Grigoriev I.V."/>
            <person name="Debuchy R."/>
            <person name="Gladieux P."/>
            <person name="Thoren M.H."/>
            <person name="Johannesson H."/>
        </authorList>
    </citation>
    <scope>NUCLEOTIDE SEQUENCE</scope>
    <source>
        <strain evidence="21">PSN4</strain>
    </source>
</reference>
<comment type="similarity">
    <text evidence="4 15">Belongs to the peptidase M28 family.</text>
</comment>
<comment type="cofactor">
    <cofactor evidence="1">
        <name>Zn(2+)</name>
        <dbReference type="ChEBI" id="CHEBI:29105"/>
    </cofactor>
</comment>
<dbReference type="Pfam" id="PF22250">
    <property type="entry name" value="PFF1_C"/>
    <property type="match status" value="1"/>
</dbReference>
<evidence type="ECO:0000256" key="7">
    <source>
        <dbReference type="ARBA" id="ARBA00022692"/>
    </source>
</evidence>
<feature type="transmembrane region" description="Helical" evidence="17">
    <location>
        <begin position="489"/>
        <end position="507"/>
    </location>
</feature>
<keyword evidence="6 15" id="KW-0645">Protease</keyword>
<evidence type="ECO:0000256" key="13">
    <source>
        <dbReference type="ARBA" id="ARBA00023136"/>
    </source>
</evidence>
<evidence type="ECO:0000256" key="2">
    <source>
        <dbReference type="ARBA" id="ARBA00003273"/>
    </source>
</evidence>
<comment type="subcellular location">
    <subcellularLocation>
        <location evidence="3">Vacuole membrane</location>
        <topology evidence="3">Multi-pass membrane protein</topology>
    </subcellularLocation>
</comment>
<sequence>MLNPISFRRGPVTFWTTLVYLALLIPLIVINEKTPAVPHNLSSSSVNLTEAWLDLTALTKAYHPYNSRANEEVRNYLLQRVESILTDNGVSWGTEAHDAGGDGEHAVTVFNDLTSNCTFLMGQGIGGASGDKVARIGTGAYFEGTNIIVYIRGKQDDSGRFWHADVRDARRNEKGLTLVNAHYDSVSTGFGATDDGMGVASCLQVLQHFSHPDNQPDRGIVVMLNNGEEDYLYGARAFGQSPLLPYVHTFLNLEGAGAGGRALLFRSTDREVTAAYRGTPDPFGSVLGSDGFRMGFIKSGTDYSVLHDIYGQRGLDVAFFKPRARYHTNQDDAKHSSKESLAHMLSAAIHTMTRLSGDTGDTFVGPRAVYSPGKVANGSPSNGVWFDLFGKGFVVFGLRAMFAWSLSLLIATPLVLILVGYILQRLDKFYFFTSKVRSYDLPEDEPVSVGGWKGCFRFPFALVVAGALTIGSAYLLNKINPLVVYSSQYSVWAMMVSLFYFSCWTIMRGADFTRPSALHRGYATIWLFLLSWIALVFITVTEDRYNLGAGYPFVFLQSATFLATLVSLLEHFALPKRAVWGQQVHEDHEARDLFRALPHGTDGASDTPAVPHQESLKAPATRGSLASSSGSATAAATNQEDDEAAEEVAPDERTPLVGGDATGDGVRTTFATTYRRSISALGSTVRSYKEDGEPYEYEQAWSGKLPSWAWFFQFLLLGPMTIILFAQIGLMLTDATHQTGPDGSPTLLPFLVIAASTIFIFSPLTPFIHRVTHHIPVFLLTVLTATLIYNLVAFPFSEQNRYKAYFIQRIDLDTGDNKVCYTGIEEYIRPIVAAIPSAAGKEVNCSTGIRSGLQTCCYDGSAVAPRLSTDLPDGVPPEKEFSSLASINITRGDGNSAKLEISGKNTKACFLQFKRPVSSFSVEGGTSWDDRFGRYPELGVDNIKLWHRTWDQKWVVNIEWKDDIDDALQTPAASGPTASGHELGYGELRARDSGLDGTLICAWSDANVRGTIPALDEALQYSPPWAAITKTSEGLVEGRKSFKV</sequence>
<dbReference type="Pfam" id="PF22251">
    <property type="entry name" value="PFF1_TM"/>
    <property type="match status" value="1"/>
</dbReference>
<evidence type="ECO:0000256" key="8">
    <source>
        <dbReference type="ARBA" id="ARBA00022723"/>
    </source>
</evidence>
<keyword evidence="8 15" id="KW-0479">Metal-binding</keyword>
<evidence type="ECO:0000256" key="10">
    <source>
        <dbReference type="ARBA" id="ARBA00022833"/>
    </source>
</evidence>
<evidence type="ECO:0000313" key="22">
    <source>
        <dbReference type="Proteomes" id="UP001239445"/>
    </source>
</evidence>
<feature type="domain" description="Vacuolar membrane protease C-terminal" evidence="19">
    <location>
        <begin position="803"/>
        <end position="1037"/>
    </location>
</feature>
<dbReference type="FunFam" id="3.40.630.10:FF:000057">
    <property type="entry name" value="Vacuolar membrane protease"/>
    <property type="match status" value="1"/>
</dbReference>
<evidence type="ECO:0000256" key="3">
    <source>
        <dbReference type="ARBA" id="ARBA00004128"/>
    </source>
</evidence>
<dbReference type="InterPro" id="IPR045175">
    <property type="entry name" value="M28_fam"/>
</dbReference>
<protein>
    <recommendedName>
        <fullName evidence="15">Peptide hydrolase</fullName>
        <ecNumber evidence="15">3.4.-.-</ecNumber>
    </recommendedName>
</protein>
<dbReference type="InterPro" id="IPR053975">
    <property type="entry name" value="PFF1_C"/>
</dbReference>